<comment type="similarity">
    <text evidence="2">Belongs to the carotenoid oxygenase family.</text>
</comment>
<sequence>MAERTQENGVAAGCPVVEVNPRPRKGLASKLIDCLEKLITNLMCDASQSHPFLSGNFAPVLEETAPVKDLPVEGHLPECMNGEFVRVGPNPKFAPVAGYNWFDGDGMIHGVRIKDGKAAYVSRFVRTSRLKQEEFFGGAKFTKIGDLKGLFGLLMVSMQTLRLKTKVLDKSYGVGTGNTGLIYHNGKLLALQEVDKPYVVKVLEDGEDLQTIGPVGLRQKTKPSLHCSSKGGSIYRRDVYLWVFT</sequence>
<name>A0A9Q1AN96_9ROSI</name>
<evidence type="ECO:0000256" key="6">
    <source>
        <dbReference type="ARBA" id="ARBA00023004"/>
    </source>
</evidence>
<evidence type="ECO:0000256" key="4">
    <source>
        <dbReference type="ARBA" id="ARBA00022964"/>
    </source>
</evidence>
<dbReference type="GO" id="GO:0010436">
    <property type="term" value="F:carotenoid dioxygenase activity"/>
    <property type="evidence" value="ECO:0007669"/>
    <property type="project" value="TreeGrafter"/>
</dbReference>
<reference evidence="9" key="1">
    <citation type="submission" date="2022-11" db="EMBL/GenBank/DDBJ databases">
        <authorList>
            <person name="Hyden B.L."/>
            <person name="Feng K."/>
            <person name="Yates T."/>
            <person name="Jawdy S."/>
            <person name="Smart L.B."/>
            <person name="Muchero W."/>
        </authorList>
    </citation>
    <scope>NUCLEOTIDE SEQUENCE</scope>
    <source>
        <tissue evidence="9">Shoot tip</tissue>
    </source>
</reference>
<dbReference type="EMBL" id="JAPFFM010000001">
    <property type="protein sequence ID" value="KAJ6777553.1"/>
    <property type="molecule type" value="Genomic_DNA"/>
</dbReference>
<evidence type="ECO:0000256" key="3">
    <source>
        <dbReference type="ARBA" id="ARBA00022723"/>
    </source>
</evidence>
<dbReference type="GO" id="GO:0009570">
    <property type="term" value="C:chloroplast stroma"/>
    <property type="evidence" value="ECO:0007669"/>
    <property type="project" value="TreeGrafter"/>
</dbReference>
<proteinExistence type="inferred from homology"/>
<keyword evidence="6" id="KW-0408">Iron</keyword>
<evidence type="ECO:0000256" key="5">
    <source>
        <dbReference type="ARBA" id="ARBA00023002"/>
    </source>
</evidence>
<dbReference type="AlphaFoldDB" id="A0A9Q1AN96"/>
<reference evidence="9" key="2">
    <citation type="journal article" date="2023" name="Int. J. Mol. Sci.">
        <title>De Novo Assembly and Annotation of 11 Diverse Shrub Willow (Salix) Genomes Reveals Novel Gene Organization in Sex-Linked Regions.</title>
        <authorList>
            <person name="Hyden B."/>
            <person name="Feng K."/>
            <person name="Yates T.B."/>
            <person name="Jawdy S."/>
            <person name="Cereghino C."/>
            <person name="Smart L.B."/>
            <person name="Muchero W."/>
        </authorList>
    </citation>
    <scope>NUCLEOTIDE SEQUENCE</scope>
    <source>
        <tissue evidence="9">Shoot tip</tissue>
    </source>
</reference>
<dbReference type="Proteomes" id="UP001151752">
    <property type="component" value="Chromosome 16"/>
</dbReference>
<dbReference type="PANTHER" id="PTHR10543">
    <property type="entry name" value="BETA-CAROTENE DIOXYGENASE"/>
    <property type="match status" value="1"/>
</dbReference>
<keyword evidence="10" id="KW-1185">Reference proteome</keyword>
<evidence type="ECO:0000313" key="9">
    <source>
        <dbReference type="EMBL" id="KAJ6777553.1"/>
    </source>
</evidence>
<evidence type="ECO:0000256" key="7">
    <source>
        <dbReference type="ARBA" id="ARBA00039084"/>
    </source>
</evidence>
<comment type="cofactor">
    <cofactor evidence="1">
        <name>Fe(2+)</name>
        <dbReference type="ChEBI" id="CHEBI:29033"/>
    </cofactor>
</comment>
<comment type="catalytic activity">
    <reaction evidence="8">
        <text>all-trans-zeaxanthin + 2 O2 = 4,9-dimethyldodeca-2,4,6,8,10-pentaenedial + 2 (3R)-hydroxy-beta-ionone</text>
        <dbReference type="Rhea" id="RHEA:26393"/>
        <dbReference type="ChEBI" id="CHEBI:15379"/>
        <dbReference type="ChEBI" id="CHEBI:27547"/>
        <dbReference type="ChEBI" id="CHEBI:53171"/>
        <dbReference type="ChEBI" id="CHEBI:53173"/>
        <dbReference type="EC" id="1.14.99.n4"/>
    </reaction>
</comment>
<keyword evidence="3" id="KW-0479">Metal-binding</keyword>
<dbReference type="InterPro" id="IPR004294">
    <property type="entry name" value="Carotenoid_Oase"/>
</dbReference>
<evidence type="ECO:0000256" key="8">
    <source>
        <dbReference type="ARBA" id="ARBA00048709"/>
    </source>
</evidence>
<evidence type="ECO:0000256" key="1">
    <source>
        <dbReference type="ARBA" id="ARBA00001954"/>
    </source>
</evidence>
<evidence type="ECO:0000256" key="2">
    <source>
        <dbReference type="ARBA" id="ARBA00006787"/>
    </source>
</evidence>
<dbReference type="Pfam" id="PF03055">
    <property type="entry name" value="RPE65"/>
    <property type="match status" value="1"/>
</dbReference>
<dbReference type="PANTHER" id="PTHR10543:SF89">
    <property type="entry name" value="CAROTENOID 9,10(9',10')-CLEAVAGE DIOXYGENASE 1"/>
    <property type="match status" value="1"/>
</dbReference>
<evidence type="ECO:0000313" key="10">
    <source>
        <dbReference type="Proteomes" id="UP001151752"/>
    </source>
</evidence>
<keyword evidence="5" id="KW-0560">Oxidoreductase</keyword>
<protein>
    <recommendedName>
        <fullName evidence="7">carotenoid 9,10-dioxygenase</fullName>
        <ecNumber evidence="7">1.14.99.n4</ecNumber>
    </recommendedName>
</protein>
<keyword evidence="4 9" id="KW-0223">Dioxygenase</keyword>
<accession>A0A9Q1AN96</accession>
<dbReference type="GO" id="GO:0046872">
    <property type="term" value="F:metal ion binding"/>
    <property type="evidence" value="ECO:0007669"/>
    <property type="project" value="UniProtKB-KW"/>
</dbReference>
<comment type="caution">
    <text evidence="9">The sequence shown here is derived from an EMBL/GenBank/DDBJ whole genome shotgun (WGS) entry which is preliminary data.</text>
</comment>
<gene>
    <name evidence="9" type="ORF">OIU74_001518</name>
</gene>
<dbReference type="EC" id="1.14.99.n4" evidence="7"/>
<dbReference type="GO" id="GO:0016121">
    <property type="term" value="P:carotene catabolic process"/>
    <property type="evidence" value="ECO:0007669"/>
    <property type="project" value="TreeGrafter"/>
</dbReference>
<organism evidence="9 10">
    <name type="scientific">Salix koriyanagi</name>
    <dbReference type="NCBI Taxonomy" id="2511006"/>
    <lineage>
        <taxon>Eukaryota</taxon>
        <taxon>Viridiplantae</taxon>
        <taxon>Streptophyta</taxon>
        <taxon>Embryophyta</taxon>
        <taxon>Tracheophyta</taxon>
        <taxon>Spermatophyta</taxon>
        <taxon>Magnoliopsida</taxon>
        <taxon>eudicotyledons</taxon>
        <taxon>Gunneridae</taxon>
        <taxon>Pentapetalae</taxon>
        <taxon>rosids</taxon>
        <taxon>fabids</taxon>
        <taxon>Malpighiales</taxon>
        <taxon>Salicaceae</taxon>
        <taxon>Saliceae</taxon>
        <taxon>Salix</taxon>
    </lineage>
</organism>